<dbReference type="InterPro" id="IPR050900">
    <property type="entry name" value="Transposase_IS3/IS150/IS904"/>
</dbReference>
<sequence length="83" mass="9265">MTDEKGRVRHEFTADGPNELWLIDITEHRTAEGEIYLCAIKDAFSGRIVGYSTDSRMKSRLAASLCAAPRVRAATLAARYNTF</sequence>
<dbReference type="InterPro" id="IPR012337">
    <property type="entry name" value="RNaseH-like_sf"/>
</dbReference>
<reference evidence="3" key="1">
    <citation type="journal article" date="2019" name="Int. J. Syst. Evol. Microbiol.">
        <title>The Global Catalogue of Microorganisms (GCM) 10K type strain sequencing project: providing services to taxonomists for standard genome sequencing and annotation.</title>
        <authorList>
            <consortium name="The Broad Institute Genomics Platform"/>
            <consortium name="The Broad Institute Genome Sequencing Center for Infectious Disease"/>
            <person name="Wu L."/>
            <person name="Ma J."/>
        </authorList>
    </citation>
    <scope>NUCLEOTIDE SEQUENCE [LARGE SCALE GENOMIC DNA]</scope>
    <source>
        <strain evidence="3">CCUG 43304</strain>
    </source>
</reference>
<dbReference type="PROSITE" id="PS50994">
    <property type="entry name" value="INTEGRASE"/>
    <property type="match status" value="1"/>
</dbReference>
<dbReference type="PANTHER" id="PTHR46889:SF4">
    <property type="entry name" value="TRANSPOSASE INSO FOR INSERTION SEQUENCE ELEMENT IS911B-RELATED"/>
    <property type="match status" value="1"/>
</dbReference>
<comment type="caution">
    <text evidence="2">The sequence shown here is derived from an EMBL/GenBank/DDBJ whole genome shotgun (WGS) entry which is preliminary data.</text>
</comment>
<keyword evidence="3" id="KW-1185">Reference proteome</keyword>
<name>A0ABW1VFL8_9MICO</name>
<dbReference type="SUPFAM" id="SSF53098">
    <property type="entry name" value="Ribonuclease H-like"/>
    <property type="match status" value="1"/>
</dbReference>
<proteinExistence type="predicted"/>
<dbReference type="InterPro" id="IPR001584">
    <property type="entry name" value="Integrase_cat-core"/>
</dbReference>
<dbReference type="Proteomes" id="UP001596306">
    <property type="component" value="Unassembled WGS sequence"/>
</dbReference>
<dbReference type="PANTHER" id="PTHR46889">
    <property type="entry name" value="TRANSPOSASE INSF FOR INSERTION SEQUENCE IS3B-RELATED"/>
    <property type="match status" value="1"/>
</dbReference>
<gene>
    <name evidence="2" type="ORF">ACFQB0_08135</name>
</gene>
<dbReference type="RefSeq" id="WP_386729980.1">
    <property type="nucleotide sequence ID" value="NZ_JBHSTP010000002.1"/>
</dbReference>
<organism evidence="2 3">
    <name type="scientific">Luethyella okanaganae</name>
    <dbReference type="NCBI Taxonomy" id="69372"/>
    <lineage>
        <taxon>Bacteria</taxon>
        <taxon>Bacillati</taxon>
        <taxon>Actinomycetota</taxon>
        <taxon>Actinomycetes</taxon>
        <taxon>Micrococcales</taxon>
        <taxon>Microbacteriaceae</taxon>
        <taxon>Luethyella</taxon>
    </lineage>
</organism>
<evidence type="ECO:0000313" key="3">
    <source>
        <dbReference type="Proteomes" id="UP001596306"/>
    </source>
</evidence>
<dbReference type="InterPro" id="IPR036397">
    <property type="entry name" value="RNaseH_sf"/>
</dbReference>
<feature type="domain" description="Integrase catalytic" evidence="1">
    <location>
        <begin position="13"/>
        <end position="83"/>
    </location>
</feature>
<accession>A0ABW1VFL8</accession>
<protein>
    <submittedName>
        <fullName evidence="2">DDE-type integrase/transposase/recombinase</fullName>
    </submittedName>
</protein>
<dbReference type="EMBL" id="JBHSTP010000002">
    <property type="protein sequence ID" value="MFC6356072.1"/>
    <property type="molecule type" value="Genomic_DNA"/>
</dbReference>
<evidence type="ECO:0000313" key="2">
    <source>
        <dbReference type="EMBL" id="MFC6356072.1"/>
    </source>
</evidence>
<dbReference type="Gene3D" id="3.30.420.10">
    <property type="entry name" value="Ribonuclease H-like superfamily/Ribonuclease H"/>
    <property type="match status" value="1"/>
</dbReference>
<dbReference type="Pfam" id="PF00665">
    <property type="entry name" value="rve"/>
    <property type="match status" value="1"/>
</dbReference>
<evidence type="ECO:0000259" key="1">
    <source>
        <dbReference type="PROSITE" id="PS50994"/>
    </source>
</evidence>